<dbReference type="InterPro" id="IPR018303">
    <property type="entry name" value="ATPase_P-typ_P_site"/>
</dbReference>
<evidence type="ECO:0000313" key="21">
    <source>
        <dbReference type="Proteomes" id="UP000198604"/>
    </source>
</evidence>
<dbReference type="SFLD" id="SFLDF00027">
    <property type="entry name" value="p-type_atpase"/>
    <property type="match status" value="1"/>
</dbReference>
<evidence type="ECO:0000256" key="3">
    <source>
        <dbReference type="ARBA" id="ARBA00022475"/>
    </source>
</evidence>
<feature type="transmembrane region" description="Helical" evidence="18">
    <location>
        <begin position="323"/>
        <end position="342"/>
    </location>
</feature>
<dbReference type="SUPFAM" id="SSF81665">
    <property type="entry name" value="Calcium ATPase, transmembrane domain M"/>
    <property type="match status" value="1"/>
</dbReference>
<dbReference type="InterPro" id="IPR027256">
    <property type="entry name" value="P-typ_ATPase_IB"/>
</dbReference>
<dbReference type="FunFam" id="2.70.150.10:FF:000002">
    <property type="entry name" value="Copper-transporting ATPase 1, putative"/>
    <property type="match status" value="1"/>
</dbReference>
<evidence type="ECO:0000256" key="15">
    <source>
        <dbReference type="ARBA" id="ARBA00023136"/>
    </source>
</evidence>
<dbReference type="EMBL" id="CTEN01000002">
    <property type="protein sequence ID" value="CQR24652.1"/>
    <property type="molecule type" value="Genomic_DNA"/>
</dbReference>
<evidence type="ECO:0000256" key="8">
    <source>
        <dbReference type="ARBA" id="ARBA00022741"/>
    </source>
</evidence>
<evidence type="ECO:0000256" key="17">
    <source>
        <dbReference type="ARBA" id="ARBA00049338"/>
    </source>
</evidence>
<dbReference type="AlphaFoldDB" id="A0A0E4CSK1"/>
<dbReference type="CDD" id="cd07548">
    <property type="entry name" value="P-type_ATPase-Cd_Zn_Co_like"/>
    <property type="match status" value="1"/>
</dbReference>
<keyword evidence="5" id="KW-0597">Phosphoprotein</keyword>
<keyword evidence="6 18" id="KW-0812">Transmembrane</keyword>
<dbReference type="OrthoDB" id="9813266at2"/>
<evidence type="ECO:0000256" key="2">
    <source>
        <dbReference type="ARBA" id="ARBA00006024"/>
    </source>
</evidence>
<evidence type="ECO:0000256" key="18">
    <source>
        <dbReference type="RuleBase" id="RU362081"/>
    </source>
</evidence>
<dbReference type="RefSeq" id="WP_093650276.1">
    <property type="nucleotide sequence ID" value="NZ_CTEN01000002.1"/>
</dbReference>
<dbReference type="GO" id="GO:0008551">
    <property type="term" value="F:P-type cadmium transporter activity"/>
    <property type="evidence" value="ECO:0007669"/>
    <property type="project" value="UniProtKB-EC"/>
</dbReference>
<protein>
    <submittedName>
        <fullName evidence="20">Cd2+/Zn2+-exporting ATPase</fullName>
    </submittedName>
</protein>
<dbReference type="Pfam" id="PF00403">
    <property type="entry name" value="HMA"/>
    <property type="match status" value="1"/>
</dbReference>
<dbReference type="InterPro" id="IPR036412">
    <property type="entry name" value="HAD-like_sf"/>
</dbReference>
<dbReference type="PRINTS" id="PR00119">
    <property type="entry name" value="CATATPASE"/>
</dbReference>
<dbReference type="InterPro" id="IPR001757">
    <property type="entry name" value="P_typ_ATPase"/>
</dbReference>
<reference evidence="21" key="1">
    <citation type="submission" date="2015-03" db="EMBL/GenBank/DDBJ databases">
        <authorList>
            <person name="Urmite Genomes"/>
        </authorList>
    </citation>
    <scope>NUCLEOTIDE SEQUENCE [LARGE SCALE GENOMIC DNA]</scope>
    <source>
        <strain evidence="21">FF10</strain>
    </source>
</reference>
<dbReference type="PROSITE" id="PS01047">
    <property type="entry name" value="HMA_1"/>
    <property type="match status" value="1"/>
</dbReference>
<dbReference type="SUPFAM" id="SSF56784">
    <property type="entry name" value="HAD-like"/>
    <property type="match status" value="1"/>
</dbReference>
<dbReference type="CDD" id="cd00371">
    <property type="entry name" value="HMA"/>
    <property type="match status" value="1"/>
</dbReference>
<dbReference type="NCBIfam" id="TIGR01494">
    <property type="entry name" value="ATPase_P-type"/>
    <property type="match status" value="1"/>
</dbReference>
<keyword evidence="14" id="KW-0406">Ion transport</keyword>
<dbReference type="Gene3D" id="3.40.1110.10">
    <property type="entry name" value="Calcium-transporting ATPase, cytoplasmic domain N"/>
    <property type="match status" value="1"/>
</dbReference>
<keyword evidence="9" id="KW-0862">Zinc</keyword>
<keyword evidence="15 18" id="KW-0472">Membrane</keyword>
<sequence length="710" mass="77780">MAIKTLVDTKNKKIFSLSKLDCESCAAKIEKAISKIENVESVSISFATKKVSIEIGGEKWEDVIKEAQNTIDHIEPSISLLENSKENVHSNLEEELSSRNKWIRLGLGALLFLIGIIFHFSIGLELLIYLISYFLVGGEVLLKAFRNGIRGQVFDENFLMTIATIGAFLISEFPEAVAVMLFYQIGEFFQELAVNHSRKSISALMDLKPDFANRIVGNSEVKVAPDQIKIGDMIIVKPGEKIPLDGRIIEGKSMVSTSALTGESLPRQLGPGKEALAGFINTSGVLRIKVSKEFGESTVAKVLELVENASSRKAPTENFISKFARYYTPLVVLTALIIAFFPPLLMTGEEFSVWIYRALVFLVISCPCALVVSIPLGFFGGIGCASKNGILVKGGNYLEALNKLDTLVFDKTGTLTKGVFKVTKIIPKNGFDKNELLKYAAYAETYSNHPIARSILSEFNGEVNKDKISNYKELLGCGIRVIVEDKQVLIGNDQLMNSERILYSSVEEIGTILHVAIDKQYAGFILISDEEKEDAKRAISELKTLGIRKLVMLTGDGKKIGQKIAEDLGIDEVYTELLPDQKVEKLEILEKGKWPNGKIAFVGDGINDAPVIGRADIGIAMGGLGSDVAIEAADIVIMTDQPSKIVNAIKIAKRTRKIVWQNIGIALIVKGMVLLLGVYGIATMWEAVFADVGVSIIAIMNAMRLMGNKE</sequence>
<keyword evidence="12" id="KW-1278">Translocase</keyword>
<keyword evidence="10 18" id="KW-0067">ATP-binding</keyword>
<comment type="catalytic activity">
    <reaction evidence="16">
        <text>Zn(2+)(in) + ATP + H2O = Zn(2+)(out) + ADP + phosphate + H(+)</text>
        <dbReference type="Rhea" id="RHEA:20621"/>
        <dbReference type="ChEBI" id="CHEBI:15377"/>
        <dbReference type="ChEBI" id="CHEBI:15378"/>
        <dbReference type="ChEBI" id="CHEBI:29105"/>
        <dbReference type="ChEBI" id="CHEBI:30616"/>
        <dbReference type="ChEBI" id="CHEBI:43474"/>
        <dbReference type="ChEBI" id="CHEBI:456216"/>
        <dbReference type="EC" id="7.2.2.12"/>
    </reaction>
</comment>
<dbReference type="NCBIfam" id="TIGR01512">
    <property type="entry name" value="ATPase-IB2_Cd"/>
    <property type="match status" value="1"/>
</dbReference>
<dbReference type="PROSITE" id="PS50846">
    <property type="entry name" value="HMA_2"/>
    <property type="match status" value="1"/>
</dbReference>
<dbReference type="PANTHER" id="PTHR48085:SF5">
    <property type="entry name" value="CADMIUM_ZINC-TRANSPORTING ATPASE HMA4-RELATED"/>
    <property type="match status" value="1"/>
</dbReference>
<evidence type="ECO:0000256" key="10">
    <source>
        <dbReference type="ARBA" id="ARBA00022840"/>
    </source>
</evidence>
<evidence type="ECO:0000256" key="16">
    <source>
        <dbReference type="ARBA" id="ARBA00047308"/>
    </source>
</evidence>
<dbReference type="InterPro" id="IPR017969">
    <property type="entry name" value="Heavy-metal-associated_CS"/>
</dbReference>
<dbReference type="GO" id="GO:0005886">
    <property type="term" value="C:plasma membrane"/>
    <property type="evidence" value="ECO:0007669"/>
    <property type="project" value="UniProtKB-SubCell"/>
</dbReference>
<keyword evidence="8 18" id="KW-0547">Nucleotide-binding</keyword>
<dbReference type="SFLD" id="SFLDG00002">
    <property type="entry name" value="C1.7:_P-type_atpase_like"/>
    <property type="match status" value="1"/>
</dbReference>
<evidence type="ECO:0000256" key="1">
    <source>
        <dbReference type="ARBA" id="ARBA00004651"/>
    </source>
</evidence>
<dbReference type="Proteomes" id="UP000198604">
    <property type="component" value="Unassembled WGS sequence"/>
</dbReference>
<dbReference type="GO" id="GO:0016887">
    <property type="term" value="F:ATP hydrolysis activity"/>
    <property type="evidence" value="ECO:0007669"/>
    <property type="project" value="InterPro"/>
</dbReference>
<keyword evidence="13 18" id="KW-1133">Transmembrane helix</keyword>
<feature type="transmembrane region" description="Helical" evidence="18">
    <location>
        <begin position="659"/>
        <end position="682"/>
    </location>
</feature>
<dbReference type="SUPFAM" id="SSF81653">
    <property type="entry name" value="Calcium ATPase, transduction domain A"/>
    <property type="match status" value="1"/>
</dbReference>
<dbReference type="Gene3D" id="3.30.70.100">
    <property type="match status" value="1"/>
</dbReference>
<evidence type="ECO:0000256" key="6">
    <source>
        <dbReference type="ARBA" id="ARBA00022692"/>
    </source>
</evidence>
<organism evidence="20 21">
    <name type="scientific">Streptococcus varani</name>
    <dbReference type="NCBI Taxonomy" id="1608583"/>
    <lineage>
        <taxon>Bacteria</taxon>
        <taxon>Bacillati</taxon>
        <taxon>Bacillota</taxon>
        <taxon>Bacilli</taxon>
        <taxon>Lactobacillales</taxon>
        <taxon>Streptococcaceae</taxon>
        <taxon>Streptococcus</taxon>
    </lineage>
</organism>
<dbReference type="SUPFAM" id="SSF55008">
    <property type="entry name" value="HMA, heavy metal-associated domain"/>
    <property type="match status" value="1"/>
</dbReference>
<comment type="catalytic activity">
    <reaction evidence="17">
        <text>Cd(2+)(in) + ATP + H2O = Cd(2+)(out) + ADP + phosphate + H(+)</text>
        <dbReference type="Rhea" id="RHEA:12132"/>
        <dbReference type="ChEBI" id="CHEBI:15377"/>
        <dbReference type="ChEBI" id="CHEBI:15378"/>
        <dbReference type="ChEBI" id="CHEBI:30616"/>
        <dbReference type="ChEBI" id="CHEBI:43474"/>
        <dbReference type="ChEBI" id="CHEBI:48775"/>
        <dbReference type="ChEBI" id="CHEBI:456216"/>
        <dbReference type="EC" id="7.2.2.21"/>
    </reaction>
</comment>
<dbReference type="PANTHER" id="PTHR48085">
    <property type="entry name" value="CADMIUM/ZINC-TRANSPORTING ATPASE HMA2-RELATED"/>
    <property type="match status" value="1"/>
</dbReference>
<evidence type="ECO:0000256" key="9">
    <source>
        <dbReference type="ARBA" id="ARBA00022833"/>
    </source>
</evidence>
<keyword evidence="3 18" id="KW-1003">Cell membrane</keyword>
<name>A0A0E4CSK1_9STRE</name>
<dbReference type="Pfam" id="PF00702">
    <property type="entry name" value="Hydrolase"/>
    <property type="match status" value="1"/>
</dbReference>
<keyword evidence="14" id="KW-0813">Transport</keyword>
<evidence type="ECO:0000256" key="5">
    <source>
        <dbReference type="ARBA" id="ARBA00022553"/>
    </source>
</evidence>
<dbReference type="FunFam" id="3.40.1110.10:FF:000066">
    <property type="entry name" value="Cadmium-translocating P-type ATPase"/>
    <property type="match status" value="1"/>
</dbReference>
<evidence type="ECO:0000313" key="20">
    <source>
        <dbReference type="EMBL" id="CQR24652.1"/>
    </source>
</evidence>
<dbReference type="InterPro" id="IPR051014">
    <property type="entry name" value="Cation_Transport_ATPase_IB"/>
</dbReference>
<keyword evidence="7 18" id="KW-0479">Metal-binding</keyword>
<dbReference type="Pfam" id="PF00122">
    <property type="entry name" value="E1-E2_ATPase"/>
    <property type="match status" value="1"/>
</dbReference>
<dbReference type="InterPro" id="IPR023214">
    <property type="entry name" value="HAD_sf"/>
</dbReference>
<dbReference type="GO" id="GO:0046872">
    <property type="term" value="F:metal ion binding"/>
    <property type="evidence" value="ECO:0007669"/>
    <property type="project" value="UniProtKB-KW"/>
</dbReference>
<evidence type="ECO:0000256" key="7">
    <source>
        <dbReference type="ARBA" id="ARBA00022723"/>
    </source>
</evidence>
<dbReference type="Gene3D" id="2.70.150.10">
    <property type="entry name" value="Calcium-transporting ATPase, cytoplasmic transduction domain A"/>
    <property type="match status" value="1"/>
</dbReference>
<keyword evidence="4" id="KW-0104">Cadmium</keyword>
<gene>
    <name evidence="20" type="ORF">BN1356_01007</name>
</gene>
<comment type="subcellular location">
    <subcellularLocation>
        <location evidence="1">Cell membrane</location>
        <topology evidence="1">Multi-pass membrane protein</topology>
    </subcellularLocation>
</comment>
<proteinExistence type="inferred from homology"/>
<dbReference type="InterPro" id="IPR023298">
    <property type="entry name" value="ATPase_P-typ_TM_dom_sf"/>
</dbReference>
<dbReference type="InterPro" id="IPR059000">
    <property type="entry name" value="ATPase_P-type_domA"/>
</dbReference>
<keyword evidence="21" id="KW-1185">Reference proteome</keyword>
<feature type="domain" description="HMA" evidence="19">
    <location>
        <begin position="11"/>
        <end position="79"/>
    </location>
</feature>
<dbReference type="SFLD" id="SFLDS00003">
    <property type="entry name" value="Haloacid_Dehalogenase"/>
    <property type="match status" value="1"/>
</dbReference>
<evidence type="ECO:0000256" key="12">
    <source>
        <dbReference type="ARBA" id="ARBA00022967"/>
    </source>
</evidence>
<dbReference type="InterPro" id="IPR008250">
    <property type="entry name" value="ATPase_P-typ_transduc_dom_A_sf"/>
</dbReference>
<evidence type="ECO:0000259" key="19">
    <source>
        <dbReference type="PROSITE" id="PS50846"/>
    </source>
</evidence>
<feature type="transmembrane region" description="Helical" evidence="18">
    <location>
        <begin position="102"/>
        <end position="120"/>
    </location>
</feature>
<evidence type="ECO:0000256" key="11">
    <source>
        <dbReference type="ARBA" id="ARBA00022842"/>
    </source>
</evidence>
<accession>A0A0E4CSK1</accession>
<comment type="similarity">
    <text evidence="2 18">Belongs to the cation transport ATPase (P-type) (TC 3.A.3) family. Type IB subfamily.</text>
</comment>
<evidence type="ECO:0000256" key="13">
    <source>
        <dbReference type="ARBA" id="ARBA00022989"/>
    </source>
</evidence>
<feature type="transmembrane region" description="Helical" evidence="18">
    <location>
        <begin position="354"/>
        <end position="379"/>
    </location>
</feature>
<evidence type="ECO:0000256" key="14">
    <source>
        <dbReference type="ARBA" id="ARBA00023065"/>
    </source>
</evidence>
<dbReference type="InterPro" id="IPR044492">
    <property type="entry name" value="P_typ_ATPase_HD_dom"/>
</dbReference>
<dbReference type="GO" id="GO:0016463">
    <property type="term" value="F:P-type zinc transporter activity"/>
    <property type="evidence" value="ECO:0007669"/>
    <property type="project" value="UniProtKB-EC"/>
</dbReference>
<dbReference type="GO" id="GO:0005524">
    <property type="term" value="F:ATP binding"/>
    <property type="evidence" value="ECO:0007669"/>
    <property type="project" value="UniProtKB-UniRule"/>
</dbReference>
<dbReference type="InterPro" id="IPR036163">
    <property type="entry name" value="HMA_dom_sf"/>
</dbReference>
<dbReference type="Gene3D" id="3.40.50.1000">
    <property type="entry name" value="HAD superfamily/HAD-like"/>
    <property type="match status" value="1"/>
</dbReference>
<keyword evidence="11" id="KW-0460">Magnesium</keyword>
<dbReference type="PROSITE" id="PS00154">
    <property type="entry name" value="ATPASE_E1_E2"/>
    <property type="match status" value="1"/>
</dbReference>
<dbReference type="InterPro" id="IPR006121">
    <property type="entry name" value="HMA_dom"/>
</dbReference>
<dbReference type="STRING" id="1608583.BN1356_01007"/>
<dbReference type="NCBIfam" id="TIGR01525">
    <property type="entry name" value="ATPase-IB_hvy"/>
    <property type="match status" value="1"/>
</dbReference>
<dbReference type="InterPro" id="IPR023299">
    <property type="entry name" value="ATPase_P-typ_cyto_dom_N"/>
</dbReference>
<evidence type="ECO:0000256" key="4">
    <source>
        <dbReference type="ARBA" id="ARBA00022539"/>
    </source>
</evidence>
<dbReference type="PRINTS" id="PR00941">
    <property type="entry name" value="CDATPASE"/>
</dbReference>